<feature type="region of interest" description="Disordered" evidence="2">
    <location>
        <begin position="546"/>
        <end position="634"/>
    </location>
</feature>
<feature type="region of interest" description="Disordered" evidence="2">
    <location>
        <begin position="879"/>
        <end position="909"/>
    </location>
</feature>
<evidence type="ECO:0000256" key="1">
    <source>
        <dbReference type="SAM" id="Coils"/>
    </source>
</evidence>
<evidence type="ECO:0000256" key="3">
    <source>
        <dbReference type="SAM" id="SignalP"/>
    </source>
</evidence>
<keyword evidence="3" id="KW-0732">Signal</keyword>
<feature type="compositionally biased region" description="Low complexity" evidence="2">
    <location>
        <begin position="410"/>
        <end position="425"/>
    </location>
</feature>
<dbReference type="CDD" id="cd22541">
    <property type="entry name" value="SP5_N"/>
    <property type="match status" value="1"/>
</dbReference>
<feature type="compositionally biased region" description="Polar residues" evidence="2">
    <location>
        <begin position="774"/>
        <end position="788"/>
    </location>
</feature>
<feature type="compositionally biased region" description="Low complexity" evidence="2">
    <location>
        <begin position="549"/>
        <end position="563"/>
    </location>
</feature>
<organism evidence="4">
    <name type="scientific">Toxoplasma gondii (strain ATCC 50861 / VEG)</name>
    <dbReference type="NCBI Taxonomy" id="432359"/>
    <lineage>
        <taxon>Eukaryota</taxon>
        <taxon>Sar</taxon>
        <taxon>Alveolata</taxon>
        <taxon>Apicomplexa</taxon>
        <taxon>Conoidasida</taxon>
        <taxon>Coccidia</taxon>
        <taxon>Eucoccidiorida</taxon>
        <taxon>Eimeriorina</taxon>
        <taxon>Sarcocystidae</taxon>
        <taxon>Toxoplasma</taxon>
    </lineage>
</organism>
<dbReference type="AlphaFoldDB" id="A0A0F7UW68"/>
<name>A0A0F7UW68_TOXGV</name>
<feature type="region of interest" description="Disordered" evidence="2">
    <location>
        <begin position="765"/>
        <end position="797"/>
    </location>
</feature>
<feature type="region of interest" description="Disordered" evidence="2">
    <location>
        <begin position="653"/>
        <end position="717"/>
    </location>
</feature>
<feature type="compositionally biased region" description="Basic and acidic residues" evidence="2">
    <location>
        <begin position="571"/>
        <end position="599"/>
    </location>
</feature>
<keyword evidence="1" id="KW-0175">Coiled coil</keyword>
<feature type="compositionally biased region" description="Polar residues" evidence="2">
    <location>
        <begin position="225"/>
        <end position="235"/>
    </location>
</feature>
<feature type="compositionally biased region" description="Low complexity" evidence="2">
    <location>
        <begin position="612"/>
        <end position="634"/>
    </location>
</feature>
<sequence length="1011" mass="110828">MVLWGPQLLLHRLIALQAVAEWLGGLHSRPGYQGGIAFFWFRLSLELQAVAASHAPDGAASAEGAGPADVPDRDSTASGNRGEIPSSHGRHSASGVAPVPSAGNDGSRSALVMGLEQQLSQLKSRRRMIQNTLYCQRSRWSSEDRFVTYKMKKDPGAFESPEAVALLKAKYWSEVDKKKREISVVEQTIREIEIEEAALLARLLECRRGCNQRPAEHGTEGPRGPSTSTRQFQTDSGSGGSGLLLGLEERLELVRAQKRRTQTNLQSRRHHWSSEDAYIKYRTLASKRNRAKTGEAAEFPSPETVEKYKKSYWSQVDAKRQDMLVSEQSILDMEIEEAQLRAMLLECRSKASEAPTEPSTEGHAGASTSTSQSQGETGIQTSGLQDPEDVSATAESTDVPREDSPRPGCSWWSTSSPPSSLRSTTKGAVPSPSAEDRMTILQRDLNLLQAKRTNLVAMRRFIRDKWKDEGTYVNVRLRSLNSRLKAKNMATVGLSPELHQRLSQQYRERAPQHLARVEEMSRQIMALEEEAKEVAVQLWHARRLSDPAVETQTQASTVSSATEPAETSEVAGHHSPRDTTHARRDLVKSHSEPAFEKPSHKALSLPFIAQDPTPSSSPVTTTGGASRESTSSSSITFSMASMDLAFAERFPHVAGTSPSSPSLMWRRGTFPSFPSGDAQAPVSAGHWTSGDCGEPPHSLPPPFEHPGAAHTTGDPRTESNIPEDILEFVLSHSAPAATAYGDCAALLAESTPSIIQPWSPEYSPPPIVSASEHAATSSSWPHPTTSASDEGATPCAVPASSSAFSGPWWSSPQPQRSWHFPGALGHYAPVFGEPLPPEPRQPLLQSPARAPPADVIPPHAAQPSTAFVDVPSMFQQSQLRSPQLLSMRVRPPDSTSTTPPSLTSPSRRITGEQVEQCCQLARVWNVTPLFTYFYTTSVLKKRRDSYCALIQQCVPVFRIRMCTREALVQSHDTRHDRRHDMRLDMQTFASGCFVNSPPRTPHIKDIRGAVL</sequence>
<feature type="compositionally biased region" description="Low complexity" evidence="2">
    <location>
        <begin position="365"/>
        <end position="383"/>
    </location>
</feature>
<evidence type="ECO:0000256" key="2">
    <source>
        <dbReference type="SAM" id="MobiDB-lite"/>
    </source>
</evidence>
<reference evidence="4" key="1">
    <citation type="journal article" date="2015" name="PLoS ONE">
        <title>Comprehensive Evaluation of Toxoplasma gondii VEG and Neospora caninum LIV Genomes with Tachyzoite Stage Transcriptome and Proteome Defines Novel Transcript Features.</title>
        <authorList>
            <person name="Ramaprasad A."/>
            <person name="Mourier T."/>
            <person name="Naeem R."/>
            <person name="Malas T.B."/>
            <person name="Moussa E."/>
            <person name="Panigrahi A."/>
            <person name="Vermont S.J."/>
            <person name="Otto T.D."/>
            <person name="Wastling J."/>
            <person name="Pain A."/>
        </authorList>
    </citation>
    <scope>NUCLEOTIDE SEQUENCE</scope>
    <source>
        <strain evidence="4">VEG</strain>
    </source>
</reference>
<accession>A0A0F7UW68</accession>
<evidence type="ECO:0000313" key="4">
    <source>
        <dbReference type="EMBL" id="CEL72701.1"/>
    </source>
</evidence>
<feature type="region of interest" description="Disordered" evidence="2">
    <location>
        <begin position="349"/>
        <end position="434"/>
    </location>
</feature>
<feature type="chain" id="PRO_5002523351" evidence="3">
    <location>
        <begin position="21"/>
        <end position="1011"/>
    </location>
</feature>
<feature type="coiled-coil region" evidence="1">
    <location>
        <begin position="510"/>
        <end position="537"/>
    </location>
</feature>
<feature type="region of interest" description="Disordered" evidence="2">
    <location>
        <begin position="57"/>
        <end position="102"/>
    </location>
</feature>
<feature type="region of interest" description="Disordered" evidence="2">
    <location>
        <begin position="831"/>
        <end position="860"/>
    </location>
</feature>
<proteinExistence type="predicted"/>
<feature type="compositionally biased region" description="Low complexity" evidence="2">
    <location>
        <begin position="879"/>
        <end position="908"/>
    </location>
</feature>
<dbReference type="EMBL" id="LN714494">
    <property type="protein sequence ID" value="CEL72701.1"/>
    <property type="molecule type" value="Genomic_DNA"/>
</dbReference>
<feature type="region of interest" description="Disordered" evidence="2">
    <location>
        <begin position="213"/>
        <end position="241"/>
    </location>
</feature>
<feature type="signal peptide" evidence="3">
    <location>
        <begin position="1"/>
        <end position="20"/>
    </location>
</feature>
<protein>
    <submittedName>
        <fullName evidence="4">Uncharacterized protein</fullName>
    </submittedName>
</protein>
<gene>
    <name evidence="4" type="ORF">BN1205_086870</name>
</gene>